<keyword evidence="2" id="KW-1133">Transmembrane helix</keyword>
<dbReference type="InterPro" id="IPR051490">
    <property type="entry name" value="THEM6_lcsJ_thioesterase"/>
</dbReference>
<evidence type="ECO:0000313" key="4">
    <source>
        <dbReference type="Proteomes" id="UP000594364"/>
    </source>
</evidence>
<comment type="similarity">
    <text evidence="1">Belongs to the lcsJ thioesterase family.</text>
</comment>
<dbReference type="PANTHER" id="PTHR12475">
    <property type="match status" value="1"/>
</dbReference>
<keyword evidence="2" id="KW-0472">Membrane</keyword>
<dbReference type="PANTHER" id="PTHR12475:SF4">
    <property type="entry name" value="PROTEIN THEM6"/>
    <property type="match status" value="1"/>
</dbReference>
<keyword evidence="4" id="KW-1185">Reference proteome</keyword>
<dbReference type="Pfam" id="PF13279">
    <property type="entry name" value="4HBT_2"/>
    <property type="match status" value="1"/>
</dbReference>
<proteinExistence type="inferred from homology"/>
<dbReference type="Proteomes" id="UP000594364">
    <property type="component" value="Chromosome 4"/>
</dbReference>
<feature type="transmembrane region" description="Helical" evidence="2">
    <location>
        <begin position="12"/>
        <end position="31"/>
    </location>
</feature>
<accession>A0A7S9KUG7</accession>
<evidence type="ECO:0000256" key="1">
    <source>
        <dbReference type="ARBA" id="ARBA00038476"/>
    </source>
</evidence>
<feature type="transmembrane region" description="Helical" evidence="2">
    <location>
        <begin position="52"/>
        <end position="71"/>
    </location>
</feature>
<dbReference type="EMBL" id="CP031388">
    <property type="protein sequence ID" value="QPH04756.1"/>
    <property type="molecule type" value="Genomic_DNA"/>
</dbReference>
<evidence type="ECO:0000313" key="3">
    <source>
        <dbReference type="EMBL" id="QPH04756.1"/>
    </source>
</evidence>
<evidence type="ECO:0008006" key="5">
    <source>
        <dbReference type="Google" id="ProtNLM"/>
    </source>
</evidence>
<name>A0A7S9KUG7_EPIFF</name>
<dbReference type="OrthoDB" id="265761at2759"/>
<dbReference type="AlphaFoldDB" id="A0A7S9KUG7"/>
<organism evidence="3 4">
    <name type="scientific">Epichloe festucae (strain Fl1)</name>
    <dbReference type="NCBI Taxonomy" id="877507"/>
    <lineage>
        <taxon>Eukaryota</taxon>
        <taxon>Fungi</taxon>
        <taxon>Dikarya</taxon>
        <taxon>Ascomycota</taxon>
        <taxon>Pezizomycotina</taxon>
        <taxon>Sordariomycetes</taxon>
        <taxon>Hypocreomycetidae</taxon>
        <taxon>Hypocreales</taxon>
        <taxon>Clavicipitaceae</taxon>
        <taxon>Epichloe</taxon>
    </lineage>
</organism>
<keyword evidence="2" id="KW-0812">Transmembrane</keyword>
<protein>
    <recommendedName>
        <fullName evidence="5">Capsule polysaccharide biosynthesis protein</fullName>
    </recommendedName>
</protein>
<reference evidence="3 4" key="1">
    <citation type="journal article" date="2018" name="PLoS Genet.">
        <title>Repeat elements organise 3D genome structure and mediate transcription in the filamentous fungus Epichloe festucae.</title>
        <authorList>
            <person name="Winter D.J."/>
            <person name="Ganley A.R.D."/>
            <person name="Young C.A."/>
            <person name="Liachko I."/>
            <person name="Schardl C.L."/>
            <person name="Dupont P.Y."/>
            <person name="Berry D."/>
            <person name="Ram A."/>
            <person name="Scott B."/>
            <person name="Cox M.P."/>
        </authorList>
    </citation>
    <scope>NUCLEOTIDE SEQUENCE [LARGE SCALE GENOMIC DNA]</scope>
    <source>
        <strain evidence="3 4">Fl1</strain>
    </source>
</reference>
<sequence>MASASSKVGGLAVAIRVIVPVALGSAGYAAYKVNWPKAIHAFVTGPGRTSRILLLLFVVLNLKNVPFAWTYRVFYAIVYHNVLRKSPDLTPRALFKPMISETRAPLLEIDYNLHKSNSTYFTDLDIARTHLVSYLTRPAMRNLTRNAKTGLVLDPGTNKPAKGPMGIMLGSVACTFKREIRAYRAYELWSKVLAWDRKWLYMVTHFVPKGTAKPAEWLDPRFGRVRTRSGKDASGGWESKMHATAVSKYVFKLGRLTVHPAIVLQDSGLLPERPGGWRSGENQVGDEAVDLGEVDLSADGAWDWKRVEAQRRKGMQIAEHFQALDETSGLFDGGTHGALAKVGPC</sequence>
<dbReference type="SUPFAM" id="SSF54637">
    <property type="entry name" value="Thioesterase/thiol ester dehydrase-isomerase"/>
    <property type="match status" value="1"/>
</dbReference>
<gene>
    <name evidence="3" type="ORF">C2857_002016</name>
</gene>
<dbReference type="InterPro" id="IPR029069">
    <property type="entry name" value="HotDog_dom_sf"/>
</dbReference>
<evidence type="ECO:0000256" key="2">
    <source>
        <dbReference type="SAM" id="Phobius"/>
    </source>
</evidence>